<dbReference type="PANTHER" id="PTHR36838:SF1">
    <property type="entry name" value="SLR1864 PROTEIN"/>
    <property type="match status" value="1"/>
</dbReference>
<dbReference type="Pfam" id="PF03547">
    <property type="entry name" value="Mem_trans"/>
    <property type="match status" value="2"/>
</dbReference>
<keyword evidence="10" id="KW-1185">Reference proteome</keyword>
<feature type="transmembrane region" description="Helical" evidence="8">
    <location>
        <begin position="189"/>
        <end position="211"/>
    </location>
</feature>
<sequence>MDLLTGFAAVVGVVLVGVLLGHLRLVDDAGRRTLNDVSFFAASPALMLLTIADVSMDADLLANVVASVASLAVAMLVYVLLARLVLRRDGGEALIGALTAGYVNAGNLGIPVAAFVVGDVAAVVPTLLVQMLVVQPLALAYLDRRRGRGAGFWPAVRRITTNPLTVGAAIGLVLALTGWRLPALVEEPLSLLAGLAVPAMLLAYGVAMRLAPPVGGSGHNAEVALASLLKLVVQPLVAWAVGLALGLDGVLLLGVVIVAALPTAQNIFVHASRYRIGEDMARETIFVTTIAALPVSLVVALLLG</sequence>
<accession>A0ABN2NWS7</accession>
<evidence type="ECO:0000256" key="3">
    <source>
        <dbReference type="ARBA" id="ARBA00022448"/>
    </source>
</evidence>
<feature type="transmembrane region" description="Helical" evidence="8">
    <location>
        <begin position="122"/>
        <end position="142"/>
    </location>
</feature>
<evidence type="ECO:0000256" key="1">
    <source>
        <dbReference type="ARBA" id="ARBA00004651"/>
    </source>
</evidence>
<proteinExistence type="inferred from homology"/>
<feature type="transmembrane region" description="Helical" evidence="8">
    <location>
        <begin position="284"/>
        <end position="303"/>
    </location>
</feature>
<organism evidence="9 10">
    <name type="scientific">Nocardioides lentus</name>
    <dbReference type="NCBI Taxonomy" id="338077"/>
    <lineage>
        <taxon>Bacteria</taxon>
        <taxon>Bacillati</taxon>
        <taxon>Actinomycetota</taxon>
        <taxon>Actinomycetes</taxon>
        <taxon>Propionibacteriales</taxon>
        <taxon>Nocardioidaceae</taxon>
        <taxon>Nocardioides</taxon>
    </lineage>
</organism>
<evidence type="ECO:0000256" key="6">
    <source>
        <dbReference type="ARBA" id="ARBA00022989"/>
    </source>
</evidence>
<evidence type="ECO:0000313" key="10">
    <source>
        <dbReference type="Proteomes" id="UP001501612"/>
    </source>
</evidence>
<feature type="transmembrane region" description="Helical" evidence="8">
    <location>
        <begin position="163"/>
        <end position="183"/>
    </location>
</feature>
<dbReference type="InterPro" id="IPR038770">
    <property type="entry name" value="Na+/solute_symporter_sf"/>
</dbReference>
<feature type="transmembrane region" description="Helical" evidence="8">
    <location>
        <begin position="60"/>
        <end position="81"/>
    </location>
</feature>
<keyword evidence="5 8" id="KW-0812">Transmembrane</keyword>
<feature type="transmembrane region" description="Helical" evidence="8">
    <location>
        <begin position="37"/>
        <end position="54"/>
    </location>
</feature>
<keyword evidence="7 8" id="KW-0472">Membrane</keyword>
<feature type="transmembrane region" description="Helical" evidence="8">
    <location>
        <begin position="93"/>
        <end position="116"/>
    </location>
</feature>
<feature type="transmembrane region" description="Helical" evidence="8">
    <location>
        <begin position="223"/>
        <end position="245"/>
    </location>
</feature>
<evidence type="ECO:0000256" key="7">
    <source>
        <dbReference type="ARBA" id="ARBA00023136"/>
    </source>
</evidence>
<evidence type="ECO:0000256" key="4">
    <source>
        <dbReference type="ARBA" id="ARBA00022475"/>
    </source>
</evidence>
<feature type="transmembrane region" description="Helical" evidence="8">
    <location>
        <begin position="251"/>
        <end position="272"/>
    </location>
</feature>
<dbReference type="PANTHER" id="PTHR36838">
    <property type="entry name" value="AUXIN EFFLUX CARRIER FAMILY PROTEIN"/>
    <property type="match status" value="1"/>
</dbReference>
<comment type="subcellular location">
    <subcellularLocation>
        <location evidence="1">Cell membrane</location>
        <topology evidence="1">Multi-pass membrane protein</topology>
    </subcellularLocation>
</comment>
<comment type="caution">
    <text evidence="9">The sequence shown here is derived from an EMBL/GenBank/DDBJ whole genome shotgun (WGS) entry which is preliminary data.</text>
</comment>
<dbReference type="InterPro" id="IPR004776">
    <property type="entry name" value="Mem_transp_PIN-like"/>
</dbReference>
<keyword evidence="6 8" id="KW-1133">Transmembrane helix</keyword>
<keyword evidence="3" id="KW-0813">Transport</keyword>
<keyword evidence="4" id="KW-1003">Cell membrane</keyword>
<reference evidence="9 10" key="1">
    <citation type="journal article" date="2019" name="Int. J. Syst. Evol. Microbiol.">
        <title>The Global Catalogue of Microorganisms (GCM) 10K type strain sequencing project: providing services to taxonomists for standard genome sequencing and annotation.</title>
        <authorList>
            <consortium name="The Broad Institute Genomics Platform"/>
            <consortium name="The Broad Institute Genome Sequencing Center for Infectious Disease"/>
            <person name="Wu L."/>
            <person name="Ma J."/>
        </authorList>
    </citation>
    <scope>NUCLEOTIDE SEQUENCE [LARGE SCALE GENOMIC DNA]</scope>
    <source>
        <strain evidence="9 10">JCM 14046</strain>
    </source>
</reference>
<evidence type="ECO:0000313" key="9">
    <source>
        <dbReference type="EMBL" id="GAA1904729.1"/>
    </source>
</evidence>
<protein>
    <submittedName>
        <fullName evidence="9">AEC family transporter</fullName>
    </submittedName>
</protein>
<evidence type="ECO:0000256" key="2">
    <source>
        <dbReference type="ARBA" id="ARBA00010145"/>
    </source>
</evidence>
<dbReference type="EMBL" id="BAAAMY010000001">
    <property type="protein sequence ID" value="GAA1904729.1"/>
    <property type="molecule type" value="Genomic_DNA"/>
</dbReference>
<gene>
    <name evidence="9" type="ORF">GCM10009737_01720</name>
</gene>
<dbReference type="Proteomes" id="UP001501612">
    <property type="component" value="Unassembled WGS sequence"/>
</dbReference>
<evidence type="ECO:0000256" key="8">
    <source>
        <dbReference type="SAM" id="Phobius"/>
    </source>
</evidence>
<dbReference type="Gene3D" id="1.20.1530.20">
    <property type="match status" value="1"/>
</dbReference>
<feature type="transmembrane region" description="Helical" evidence="8">
    <location>
        <begin position="6"/>
        <end position="25"/>
    </location>
</feature>
<dbReference type="RefSeq" id="WP_344002354.1">
    <property type="nucleotide sequence ID" value="NZ_BAAAMY010000001.1"/>
</dbReference>
<comment type="similarity">
    <text evidence="2">Belongs to the auxin efflux carrier (TC 2.A.69) family.</text>
</comment>
<evidence type="ECO:0000256" key="5">
    <source>
        <dbReference type="ARBA" id="ARBA00022692"/>
    </source>
</evidence>
<name>A0ABN2NWS7_9ACTN</name>